<keyword evidence="8 10" id="KW-0472">Membrane</keyword>
<dbReference type="PANTHER" id="PTHR28650">
    <property type="entry name" value="PHOSPHATIDYLINOSITOL-GLYCAN BIOSYNTHESIS CLASS X PROTEIN"/>
    <property type="match status" value="1"/>
</dbReference>
<evidence type="ECO:0000256" key="8">
    <source>
        <dbReference type="ARBA" id="ARBA00023136"/>
    </source>
</evidence>
<dbReference type="PANTHER" id="PTHR28650:SF1">
    <property type="entry name" value="PHOSPHATIDYLINOSITOL-GLYCAN BIOSYNTHESIS CLASS X PROTEIN"/>
    <property type="match status" value="1"/>
</dbReference>
<keyword evidence="9" id="KW-0325">Glycoprotein</keyword>
<keyword evidence="12" id="KW-1185">Reference proteome</keyword>
<evidence type="ECO:0000313" key="11">
    <source>
        <dbReference type="EMBL" id="KVH88742.1"/>
    </source>
</evidence>
<dbReference type="SMART" id="SM00780">
    <property type="entry name" value="PIG-X"/>
    <property type="match status" value="1"/>
</dbReference>
<dbReference type="Gramene" id="KVH88742">
    <property type="protein sequence ID" value="KVH88742"/>
    <property type="gene ID" value="Ccrd_025867"/>
</dbReference>
<comment type="pathway">
    <text evidence="2">Glycolipid biosynthesis; glycosylphosphatidylinositol-anchor biosynthesis.</text>
</comment>
<dbReference type="GO" id="GO:0006506">
    <property type="term" value="P:GPI anchor biosynthetic process"/>
    <property type="evidence" value="ECO:0007669"/>
    <property type="project" value="UniProtKB-UniPathway"/>
</dbReference>
<dbReference type="Proteomes" id="UP000243975">
    <property type="component" value="Unassembled WGS sequence"/>
</dbReference>
<comment type="caution">
    <text evidence="11">The sequence shown here is derived from an EMBL/GenBank/DDBJ whole genome shotgun (WGS) entry which is preliminary data.</text>
</comment>
<evidence type="ECO:0000256" key="10">
    <source>
        <dbReference type="SAM" id="Phobius"/>
    </source>
</evidence>
<keyword evidence="6" id="KW-0256">Endoplasmic reticulum</keyword>
<dbReference type="GO" id="GO:0005789">
    <property type="term" value="C:endoplasmic reticulum membrane"/>
    <property type="evidence" value="ECO:0007669"/>
    <property type="project" value="UniProtKB-SubCell"/>
</dbReference>
<dbReference type="OrthoDB" id="5546453at2759"/>
<gene>
    <name evidence="11" type="ORF">Ccrd_025867</name>
</gene>
<dbReference type="EMBL" id="LEKV01005342">
    <property type="protein sequence ID" value="KVH88742.1"/>
    <property type="molecule type" value="Genomic_DNA"/>
</dbReference>
<keyword evidence="5 10" id="KW-0812">Transmembrane</keyword>
<accession>A0A103XDI1</accession>
<evidence type="ECO:0000256" key="4">
    <source>
        <dbReference type="ARBA" id="ARBA00022502"/>
    </source>
</evidence>
<evidence type="ECO:0000256" key="1">
    <source>
        <dbReference type="ARBA" id="ARBA00004389"/>
    </source>
</evidence>
<dbReference type="Pfam" id="PF08320">
    <property type="entry name" value="PIG-X"/>
    <property type="match status" value="1"/>
</dbReference>
<evidence type="ECO:0000256" key="6">
    <source>
        <dbReference type="ARBA" id="ARBA00022824"/>
    </source>
</evidence>
<evidence type="ECO:0000256" key="3">
    <source>
        <dbReference type="ARBA" id="ARBA00010345"/>
    </source>
</evidence>
<dbReference type="AlphaFoldDB" id="A0A103XDI1"/>
<keyword evidence="7 10" id="KW-1133">Transmembrane helix</keyword>
<reference evidence="11 12" key="1">
    <citation type="journal article" date="2016" name="Sci. Rep.">
        <title>The genome sequence of the outbreeding globe artichoke constructed de novo incorporating a phase-aware low-pass sequencing strategy of F1 progeny.</title>
        <authorList>
            <person name="Scaglione D."/>
            <person name="Reyes-Chin-Wo S."/>
            <person name="Acquadro A."/>
            <person name="Froenicke L."/>
            <person name="Portis E."/>
            <person name="Beitel C."/>
            <person name="Tirone M."/>
            <person name="Mauro R."/>
            <person name="Lo Monaco A."/>
            <person name="Mauromicale G."/>
            <person name="Faccioli P."/>
            <person name="Cattivelli L."/>
            <person name="Rieseberg L."/>
            <person name="Michelmore R."/>
            <person name="Lanteri S."/>
        </authorList>
    </citation>
    <scope>NUCLEOTIDE SEQUENCE [LARGE SCALE GENOMIC DNA]</scope>
    <source>
        <strain evidence="11">2C</strain>
    </source>
</reference>
<protein>
    <submittedName>
        <fullName evidence="11">Glycosylphosphatidylinositol-mannosyltransferase I, PIG-X/PBN1</fullName>
    </submittedName>
</protein>
<evidence type="ECO:0000256" key="2">
    <source>
        <dbReference type="ARBA" id="ARBA00004687"/>
    </source>
</evidence>
<sequence>MEYRRFQVQFHLRLGIVLSLLAGICYCNHSSSSFSELGSRKYITEAYFQKYESLSDRTFQDFIAYELSNGFCEMLQDKHNFVPKLSVLQRRLIGEGSHRLLTSSIRIESQPEVSSKLPSLFCKAIIVERLPSGVFADPFELEHLTELGVFMDASAFGDTDLELPTVRANRSVVEVHMDLGPSTLFGNKNGWEFNIELPLHARYAPLGEHGYTKAEFGSPDLFVRCIVEGDAHNQSCIFPSTNDGVRSTDAATIWEVPSGIVKHTKVVSMLTFVSAVASAFSIFMACVYHSDIAVHNGHKQS</sequence>
<dbReference type="OMA" id="VWEVPCG"/>
<dbReference type="UniPathway" id="UPA00196"/>
<comment type="subcellular location">
    <subcellularLocation>
        <location evidence="1">Endoplasmic reticulum membrane</location>
        <topology evidence="1">Single-pass membrane protein</topology>
    </subcellularLocation>
</comment>
<evidence type="ECO:0000256" key="9">
    <source>
        <dbReference type="ARBA" id="ARBA00023180"/>
    </source>
</evidence>
<name>A0A103XDI1_CYNCS</name>
<proteinExistence type="inferred from homology"/>
<organism evidence="11 12">
    <name type="scientific">Cynara cardunculus var. scolymus</name>
    <name type="common">Globe artichoke</name>
    <name type="synonym">Cynara scolymus</name>
    <dbReference type="NCBI Taxonomy" id="59895"/>
    <lineage>
        <taxon>Eukaryota</taxon>
        <taxon>Viridiplantae</taxon>
        <taxon>Streptophyta</taxon>
        <taxon>Embryophyta</taxon>
        <taxon>Tracheophyta</taxon>
        <taxon>Spermatophyta</taxon>
        <taxon>Magnoliopsida</taxon>
        <taxon>eudicotyledons</taxon>
        <taxon>Gunneridae</taxon>
        <taxon>Pentapetalae</taxon>
        <taxon>asterids</taxon>
        <taxon>campanulids</taxon>
        <taxon>Asterales</taxon>
        <taxon>Asteraceae</taxon>
        <taxon>Carduoideae</taxon>
        <taxon>Cardueae</taxon>
        <taxon>Carduinae</taxon>
        <taxon>Cynara</taxon>
    </lineage>
</organism>
<feature type="transmembrane region" description="Helical" evidence="10">
    <location>
        <begin position="266"/>
        <end position="288"/>
    </location>
</feature>
<evidence type="ECO:0000313" key="12">
    <source>
        <dbReference type="Proteomes" id="UP000243975"/>
    </source>
</evidence>
<dbReference type="InterPro" id="IPR013233">
    <property type="entry name" value="PIG-X/PBN1"/>
</dbReference>
<evidence type="ECO:0000256" key="7">
    <source>
        <dbReference type="ARBA" id="ARBA00022989"/>
    </source>
</evidence>
<dbReference type="InterPro" id="IPR040039">
    <property type="entry name" value="PIGX"/>
</dbReference>
<evidence type="ECO:0000256" key="5">
    <source>
        <dbReference type="ARBA" id="ARBA00022692"/>
    </source>
</evidence>
<dbReference type="STRING" id="59895.A0A103XDI1"/>
<comment type="similarity">
    <text evidence="3">Belongs to the PIGX family.</text>
</comment>
<keyword evidence="4" id="KW-0337">GPI-anchor biosynthesis</keyword>